<dbReference type="EMBL" id="CP003108">
    <property type="protein sequence ID" value="AET69090.1"/>
    <property type="molecule type" value="Genomic_DNA"/>
</dbReference>
<evidence type="ECO:0000256" key="2">
    <source>
        <dbReference type="SAM" id="Phobius"/>
    </source>
</evidence>
<feature type="domain" description="DUF5643" evidence="4">
    <location>
        <begin position="258"/>
        <end position="368"/>
    </location>
</feature>
<sequence>MFEENGNELRGADDMNDREDGAPADLAADLSKAKHQVIALPVPLELDEYINRGLTRGVKVQKSRRFRKWSMIAACFLLAVLMTSARVSPVIAEALQQIPGLGYIVELINYDKGLQSAVKNDFVLPLGVSDEHDGIVFTVDGMIMDEGSLILFYTLDYSGKGSPVQLSEVKLFDDQGESVQQVALGYSSMADAGEDGEHQVYSQITVNFNERTKIPPVISLKVKLSAAPQDRPPESFDQLSSTWELAIPVDKDLFAGMKKVYEINQSVVVEGQKITFEKLTIYPTRMALRVVFDPANSKKIFAFDDLALVNEQGEEWGRIANGMTGSKEDEYHETLFFQSNYFTQPQKLYLRGKSIRALDKDKTKLVFDLDQKKIIESPPGLKFYQVTDNLLENVAYMDFLLKLNPDLDKLRGYSVLSFEFTDKAGNSFSTKGQGFSTCSDAPGYDQTITISLPLDQDYQSPLTFQIQDYPIRITGKFDIRIK</sequence>
<feature type="compositionally biased region" description="Basic and acidic residues" evidence="1">
    <location>
        <begin position="10"/>
        <end position="21"/>
    </location>
</feature>
<evidence type="ECO:0000256" key="1">
    <source>
        <dbReference type="SAM" id="MobiDB-lite"/>
    </source>
</evidence>
<dbReference type="Pfam" id="PF18705">
    <property type="entry name" value="DUF5643"/>
    <property type="match status" value="1"/>
</dbReference>
<gene>
    <name evidence="5" type="ordered locus">Desor_3610</name>
</gene>
<evidence type="ECO:0008006" key="7">
    <source>
        <dbReference type="Google" id="ProtNLM"/>
    </source>
</evidence>
<dbReference type="InterPro" id="IPR040680">
    <property type="entry name" value="DUF5643"/>
</dbReference>
<dbReference type="HOGENOM" id="CLU_049019_0_0_9"/>
<feature type="region of interest" description="Disordered" evidence="1">
    <location>
        <begin position="1"/>
        <end position="22"/>
    </location>
</feature>
<dbReference type="AlphaFoldDB" id="G7WIL6"/>
<reference evidence="5 6" key="2">
    <citation type="journal article" date="2012" name="J. Bacteriol.">
        <title>Complete genome sequences of Desulfosporosinus orientis DSM765T, Desulfosporosinus youngiae DSM17734T, Desulfosporosinus meridiei DSM13257T, and Desulfosporosinus acidiphilus DSM22704T.</title>
        <authorList>
            <person name="Pester M."/>
            <person name="Brambilla E."/>
            <person name="Alazard D."/>
            <person name="Rattei T."/>
            <person name="Weinmaier T."/>
            <person name="Han J."/>
            <person name="Lucas S."/>
            <person name="Lapidus A."/>
            <person name="Cheng J.F."/>
            <person name="Goodwin L."/>
            <person name="Pitluck S."/>
            <person name="Peters L."/>
            <person name="Ovchinnikova G."/>
            <person name="Teshima H."/>
            <person name="Detter J.C."/>
            <person name="Han C.S."/>
            <person name="Tapia R."/>
            <person name="Land M.L."/>
            <person name="Hauser L."/>
            <person name="Kyrpides N.C."/>
            <person name="Ivanova N.N."/>
            <person name="Pagani I."/>
            <person name="Huntmann M."/>
            <person name="Wei C.L."/>
            <person name="Davenport K.W."/>
            <person name="Daligault H."/>
            <person name="Chain P.S."/>
            <person name="Chen A."/>
            <person name="Mavromatis K."/>
            <person name="Markowitz V."/>
            <person name="Szeto E."/>
            <person name="Mikhailova N."/>
            <person name="Pati A."/>
            <person name="Wagner M."/>
            <person name="Woyke T."/>
            <person name="Ollivier B."/>
            <person name="Klenk H.P."/>
            <person name="Spring S."/>
            <person name="Loy A."/>
        </authorList>
    </citation>
    <scope>NUCLEOTIDE SEQUENCE [LARGE SCALE GENOMIC DNA]</scope>
    <source>
        <strain evidence="6">ATCC 19365 / DSM 765 / NCIMB 8382 / VKM B-1628</strain>
    </source>
</reference>
<dbReference type="Pfam" id="PF13786">
    <property type="entry name" value="DUF4179"/>
    <property type="match status" value="1"/>
</dbReference>
<keyword evidence="2" id="KW-0472">Membrane</keyword>
<dbReference type="eggNOG" id="ENOG5030DX0">
    <property type="taxonomic scope" value="Bacteria"/>
</dbReference>
<proteinExistence type="predicted"/>
<feature type="domain" description="DUF4179" evidence="3">
    <location>
        <begin position="62"/>
        <end position="155"/>
    </location>
</feature>
<protein>
    <recommendedName>
        <fullName evidence="7">DUF4179 domain-containing protein</fullName>
    </recommendedName>
</protein>
<dbReference type="OrthoDB" id="2725974at2"/>
<evidence type="ECO:0000259" key="4">
    <source>
        <dbReference type="Pfam" id="PF18705"/>
    </source>
</evidence>
<feature type="transmembrane region" description="Helical" evidence="2">
    <location>
        <begin position="69"/>
        <end position="87"/>
    </location>
</feature>
<keyword evidence="2" id="KW-1133">Transmembrane helix</keyword>
<organism evidence="5 6">
    <name type="scientific">Desulfosporosinus orientis (strain ATCC 19365 / DSM 765 / NCIMB 8382 / VKM B-1628 / Singapore I)</name>
    <name type="common">Desulfotomaculum orientis</name>
    <dbReference type="NCBI Taxonomy" id="768706"/>
    <lineage>
        <taxon>Bacteria</taxon>
        <taxon>Bacillati</taxon>
        <taxon>Bacillota</taxon>
        <taxon>Clostridia</taxon>
        <taxon>Eubacteriales</taxon>
        <taxon>Desulfitobacteriaceae</taxon>
        <taxon>Desulfosporosinus</taxon>
    </lineage>
</organism>
<name>G7WIL6_DESOD</name>
<accession>G7WIL6</accession>
<dbReference type="InterPro" id="IPR025436">
    <property type="entry name" value="DUF4179"/>
</dbReference>
<reference evidence="6" key="1">
    <citation type="submission" date="2011-11" db="EMBL/GenBank/DDBJ databases">
        <title>Complete sequence of Desulfosporosinus orientis DSM 765.</title>
        <authorList>
            <person name="Lucas S."/>
            <person name="Han J."/>
            <person name="Lapidus A."/>
            <person name="Cheng J.-F."/>
            <person name="Goodwin L."/>
            <person name="Pitluck S."/>
            <person name="Peters L."/>
            <person name="Ovchinnikova G."/>
            <person name="Teshima H."/>
            <person name="Detter J.C."/>
            <person name="Han C."/>
            <person name="Tapia R."/>
            <person name="Land M."/>
            <person name="Hauser L."/>
            <person name="Kyrpides N."/>
            <person name="Ivanova N."/>
            <person name="Pagani I."/>
            <person name="Pester M."/>
            <person name="Spring S."/>
            <person name="Ollivier B."/>
            <person name="Rattei T."/>
            <person name="Klenk H.-P."/>
            <person name="Wagner M."/>
            <person name="Loy A."/>
            <person name="Woyke T."/>
        </authorList>
    </citation>
    <scope>NUCLEOTIDE SEQUENCE [LARGE SCALE GENOMIC DNA]</scope>
    <source>
        <strain evidence="6">ATCC 19365 / DSM 765 / NCIMB 8382 / VKM B-1628</strain>
    </source>
</reference>
<dbReference type="RefSeq" id="WP_014185898.1">
    <property type="nucleotide sequence ID" value="NC_016584.1"/>
</dbReference>
<dbReference type="Gene3D" id="2.60.40.1630">
    <property type="entry name" value="bacillus anthracis domain"/>
    <property type="match status" value="1"/>
</dbReference>
<evidence type="ECO:0000313" key="6">
    <source>
        <dbReference type="Proteomes" id="UP000006346"/>
    </source>
</evidence>
<evidence type="ECO:0000313" key="5">
    <source>
        <dbReference type="EMBL" id="AET69090.1"/>
    </source>
</evidence>
<dbReference type="KEGG" id="dor:Desor_3610"/>
<dbReference type="STRING" id="768706.Desor_3610"/>
<keyword evidence="2" id="KW-0812">Transmembrane</keyword>
<keyword evidence="6" id="KW-1185">Reference proteome</keyword>
<dbReference type="Proteomes" id="UP000006346">
    <property type="component" value="Chromosome"/>
</dbReference>
<dbReference type="PATRIC" id="fig|768706.3.peg.3643"/>
<evidence type="ECO:0000259" key="3">
    <source>
        <dbReference type="Pfam" id="PF13786"/>
    </source>
</evidence>